<feature type="transmembrane region" description="Helical" evidence="7">
    <location>
        <begin position="430"/>
        <end position="449"/>
    </location>
</feature>
<sequence>MSLDAYLTLLIFALTVIGLIVLQSRPVAVFGGTLIALIGCNLVTKTQLLTSIANPGLVTLILLVLCSLALEKTRLLRIIASKIIVNNYHSTWLRLFGITTLFSSILNNTAVVATLLSPIRNNPHHFASRLLLPLSYASILGGTLTLIGTSTNLIVNSMYIEASGRSLSFFSFTAVGAVLVLTCGVVMFFCTRFLPDIAQEKASSAGYFIDAKVLEGSELVGRSVEVNGLRHLESLFLVEVVRQGRLISPVAPTEVIQVNDRLIFCGEVTKLLQLGQFSGLEIFAEKNGSLDSNLTEVVVRQESIITGQTLKNIGFRALFDAAVVAIRRDGEQVSGKLGEVIIRAGDFLVLAVGEDYRTRTNISKNFLVLSGVEPESRINGWRAWLSIGGFISIIGLAAIGAVDLLEGLVLLLGSLLFTKCLTANELLRRFPIDIWLVVSSAILLSNALVNSGVVELLGEGIKQFNDLSYVFMALVLVYVVTWLMTELVTNNAAAALMFPIGYSVALGFGVDVLPFVMTVAFAASGSFISPYGYQTNLMVFNAGNYRLADFVKVGLPVSLVYGAVVLFMVPIVFPF</sequence>
<organism evidence="9 10">
    <name type="scientific">Shewanella saliphila</name>
    <dbReference type="NCBI Taxonomy" id="2282698"/>
    <lineage>
        <taxon>Bacteria</taxon>
        <taxon>Pseudomonadati</taxon>
        <taxon>Pseudomonadota</taxon>
        <taxon>Gammaproteobacteria</taxon>
        <taxon>Alteromonadales</taxon>
        <taxon>Shewanellaceae</taxon>
        <taxon>Shewanella</taxon>
    </lineage>
</organism>
<keyword evidence="3 7" id="KW-0812">Transmembrane</keyword>
<reference evidence="10" key="1">
    <citation type="journal article" date="2019" name="Int. J. Syst. Evol. Microbiol.">
        <title>The Global Catalogue of Microorganisms (GCM) 10K type strain sequencing project: providing services to taxonomists for standard genome sequencing and annotation.</title>
        <authorList>
            <consortium name="The Broad Institute Genomics Platform"/>
            <consortium name="The Broad Institute Genome Sequencing Center for Infectious Disease"/>
            <person name="Wu L."/>
            <person name="Ma J."/>
        </authorList>
    </citation>
    <scope>NUCLEOTIDE SEQUENCE [LARGE SCALE GENOMIC DNA]</scope>
    <source>
        <strain evidence="10">JCM 32304</strain>
    </source>
</reference>
<feature type="transmembrane region" description="Helical" evidence="7">
    <location>
        <begin position="50"/>
        <end position="70"/>
    </location>
</feature>
<evidence type="ECO:0000256" key="7">
    <source>
        <dbReference type="SAM" id="Phobius"/>
    </source>
</evidence>
<dbReference type="PANTHER" id="PTHR43652">
    <property type="entry name" value="BASIC AMINO ACID ANTIPORTER YFCC-RELATED"/>
    <property type="match status" value="1"/>
</dbReference>
<feature type="transmembrane region" description="Helical" evidence="7">
    <location>
        <begin position="136"/>
        <end position="155"/>
    </location>
</feature>
<name>A0ABQ2Q4K0_9GAMM</name>
<feature type="transmembrane region" description="Helical" evidence="7">
    <location>
        <begin position="27"/>
        <end position="44"/>
    </location>
</feature>
<dbReference type="PROSITE" id="PS51202">
    <property type="entry name" value="RCK_C"/>
    <property type="match status" value="2"/>
</dbReference>
<feature type="transmembrane region" description="Helical" evidence="7">
    <location>
        <begin position="167"/>
        <end position="189"/>
    </location>
</feature>
<keyword evidence="6 7" id="KW-0472">Membrane</keyword>
<evidence type="ECO:0000256" key="2">
    <source>
        <dbReference type="ARBA" id="ARBA00022448"/>
    </source>
</evidence>
<keyword evidence="5 7" id="KW-1133">Transmembrane helix</keyword>
<keyword evidence="4" id="KW-0677">Repeat</keyword>
<gene>
    <name evidence="9" type="primary">yfbS</name>
    <name evidence="9" type="ORF">GCM10009409_15800</name>
</gene>
<evidence type="ECO:0000256" key="6">
    <source>
        <dbReference type="ARBA" id="ARBA00023136"/>
    </source>
</evidence>
<dbReference type="Proteomes" id="UP000654367">
    <property type="component" value="Unassembled WGS sequence"/>
</dbReference>
<evidence type="ECO:0000256" key="1">
    <source>
        <dbReference type="ARBA" id="ARBA00004141"/>
    </source>
</evidence>
<dbReference type="InterPro" id="IPR036721">
    <property type="entry name" value="RCK_C_sf"/>
</dbReference>
<dbReference type="InterPro" id="IPR006037">
    <property type="entry name" value="RCK_C"/>
</dbReference>
<comment type="caution">
    <text evidence="9">The sequence shown here is derived from an EMBL/GenBank/DDBJ whole genome shotgun (WGS) entry which is preliminary data.</text>
</comment>
<evidence type="ECO:0000256" key="5">
    <source>
        <dbReference type="ARBA" id="ARBA00022989"/>
    </source>
</evidence>
<feature type="transmembrane region" description="Helical" evidence="7">
    <location>
        <begin position="91"/>
        <end position="116"/>
    </location>
</feature>
<feature type="transmembrane region" description="Helical" evidence="7">
    <location>
        <begin position="469"/>
        <end position="488"/>
    </location>
</feature>
<comment type="subcellular location">
    <subcellularLocation>
        <location evidence="1">Membrane</location>
        <topology evidence="1">Multi-pass membrane protein</topology>
    </subcellularLocation>
</comment>
<dbReference type="Gene3D" id="3.30.70.1450">
    <property type="entry name" value="Regulator of K+ conductance, C-terminal domain"/>
    <property type="match status" value="2"/>
</dbReference>
<feature type="domain" description="RCK C-terminal" evidence="8">
    <location>
        <begin position="195"/>
        <end position="280"/>
    </location>
</feature>
<dbReference type="InterPro" id="IPR004680">
    <property type="entry name" value="Cit_transptr-like_dom"/>
</dbReference>
<dbReference type="EMBL" id="BMQV01000012">
    <property type="protein sequence ID" value="GGP50160.1"/>
    <property type="molecule type" value="Genomic_DNA"/>
</dbReference>
<accession>A0ABQ2Q4K0</accession>
<dbReference type="Pfam" id="PF03600">
    <property type="entry name" value="CitMHS"/>
    <property type="match status" value="1"/>
</dbReference>
<dbReference type="InterPro" id="IPR051679">
    <property type="entry name" value="DASS-Related_Transporters"/>
</dbReference>
<feature type="domain" description="RCK C-terminal" evidence="8">
    <location>
        <begin position="282"/>
        <end position="366"/>
    </location>
</feature>
<dbReference type="SUPFAM" id="SSF116726">
    <property type="entry name" value="TrkA C-terminal domain-like"/>
    <property type="match status" value="2"/>
</dbReference>
<feature type="transmembrane region" description="Helical" evidence="7">
    <location>
        <begin position="553"/>
        <end position="573"/>
    </location>
</feature>
<evidence type="ECO:0000256" key="4">
    <source>
        <dbReference type="ARBA" id="ARBA00022737"/>
    </source>
</evidence>
<feature type="transmembrane region" description="Helical" evidence="7">
    <location>
        <begin position="6"/>
        <end position="22"/>
    </location>
</feature>
<protein>
    <submittedName>
        <fullName evidence="9">SLC13 family permease</fullName>
    </submittedName>
</protein>
<feature type="transmembrane region" description="Helical" evidence="7">
    <location>
        <begin position="500"/>
        <end position="533"/>
    </location>
</feature>
<keyword evidence="2" id="KW-0813">Transport</keyword>
<evidence type="ECO:0000259" key="8">
    <source>
        <dbReference type="PROSITE" id="PS51202"/>
    </source>
</evidence>
<dbReference type="PANTHER" id="PTHR43652:SF2">
    <property type="entry name" value="BASIC AMINO ACID ANTIPORTER YFCC-RELATED"/>
    <property type="match status" value="1"/>
</dbReference>
<dbReference type="RefSeq" id="WP_188919070.1">
    <property type="nucleotide sequence ID" value="NZ_BMQV01000012.1"/>
</dbReference>
<proteinExistence type="predicted"/>
<evidence type="ECO:0000313" key="9">
    <source>
        <dbReference type="EMBL" id="GGP50160.1"/>
    </source>
</evidence>
<dbReference type="Pfam" id="PF02080">
    <property type="entry name" value="TrkA_C"/>
    <property type="match status" value="1"/>
</dbReference>
<keyword evidence="10" id="KW-1185">Reference proteome</keyword>
<evidence type="ECO:0000256" key="3">
    <source>
        <dbReference type="ARBA" id="ARBA00022692"/>
    </source>
</evidence>
<evidence type="ECO:0000313" key="10">
    <source>
        <dbReference type="Proteomes" id="UP000654367"/>
    </source>
</evidence>
<feature type="transmembrane region" description="Helical" evidence="7">
    <location>
        <begin position="385"/>
        <end position="418"/>
    </location>
</feature>